<feature type="domain" description="ABC transmembrane type-1" evidence="9">
    <location>
        <begin position="329"/>
        <end position="535"/>
    </location>
</feature>
<evidence type="ECO:0000256" key="5">
    <source>
        <dbReference type="ARBA" id="ARBA00022692"/>
    </source>
</evidence>
<evidence type="ECO:0000256" key="2">
    <source>
        <dbReference type="ARBA" id="ARBA00022448"/>
    </source>
</evidence>
<feature type="domain" description="ABC transmembrane type-1" evidence="9">
    <location>
        <begin position="53"/>
        <end position="262"/>
    </location>
</feature>
<organism evidence="10 11">
    <name type="scientific">Paenisporosarcina antarctica</name>
    <dbReference type="NCBI Taxonomy" id="417367"/>
    <lineage>
        <taxon>Bacteria</taxon>
        <taxon>Bacillati</taxon>
        <taxon>Bacillota</taxon>
        <taxon>Bacilli</taxon>
        <taxon>Bacillales</taxon>
        <taxon>Caryophanaceae</taxon>
        <taxon>Paenisporosarcina</taxon>
    </lineage>
</organism>
<evidence type="ECO:0000256" key="3">
    <source>
        <dbReference type="ARBA" id="ARBA00022475"/>
    </source>
</evidence>
<dbReference type="OrthoDB" id="9776648at2"/>
<evidence type="ECO:0000256" key="7">
    <source>
        <dbReference type="ARBA" id="ARBA00023136"/>
    </source>
</evidence>
<gene>
    <name evidence="10" type="ORF">E2636_05975</name>
</gene>
<feature type="transmembrane region" description="Helical" evidence="8">
    <location>
        <begin position="282"/>
        <end position="303"/>
    </location>
</feature>
<feature type="transmembrane region" description="Helical" evidence="8">
    <location>
        <begin position="373"/>
        <end position="395"/>
    </location>
</feature>
<evidence type="ECO:0000256" key="4">
    <source>
        <dbReference type="ARBA" id="ARBA00022519"/>
    </source>
</evidence>
<dbReference type="InterPro" id="IPR035906">
    <property type="entry name" value="MetI-like_sf"/>
</dbReference>
<feature type="transmembrane region" description="Helical" evidence="8">
    <location>
        <begin position="184"/>
        <end position="206"/>
    </location>
</feature>
<evidence type="ECO:0000256" key="6">
    <source>
        <dbReference type="ARBA" id="ARBA00022989"/>
    </source>
</evidence>
<evidence type="ECO:0000256" key="1">
    <source>
        <dbReference type="ARBA" id="ARBA00004429"/>
    </source>
</evidence>
<keyword evidence="6 8" id="KW-1133">Transmembrane helix</keyword>
<evidence type="ECO:0000256" key="8">
    <source>
        <dbReference type="RuleBase" id="RU363032"/>
    </source>
</evidence>
<dbReference type="AlphaFoldDB" id="A0A4P6ZWB8"/>
<comment type="similarity">
    <text evidence="8">Belongs to the binding-protein-dependent transport system permease family.</text>
</comment>
<evidence type="ECO:0000259" key="9">
    <source>
        <dbReference type="PROSITE" id="PS50928"/>
    </source>
</evidence>
<feature type="transmembrane region" description="Helical" evidence="8">
    <location>
        <begin position="333"/>
        <end position="353"/>
    </location>
</feature>
<proteinExistence type="inferred from homology"/>
<feature type="transmembrane region" description="Helical" evidence="8">
    <location>
        <begin position="241"/>
        <end position="261"/>
    </location>
</feature>
<dbReference type="PROSITE" id="PS50928">
    <property type="entry name" value="ABC_TM1"/>
    <property type="match status" value="2"/>
</dbReference>
<evidence type="ECO:0000313" key="11">
    <source>
        <dbReference type="Proteomes" id="UP000294292"/>
    </source>
</evidence>
<dbReference type="GO" id="GO:0005886">
    <property type="term" value="C:plasma membrane"/>
    <property type="evidence" value="ECO:0007669"/>
    <property type="project" value="UniProtKB-SubCell"/>
</dbReference>
<dbReference type="SUPFAM" id="SSF161098">
    <property type="entry name" value="MetI-like"/>
    <property type="match status" value="2"/>
</dbReference>
<comment type="subcellular location">
    <subcellularLocation>
        <location evidence="1">Cell inner membrane</location>
        <topology evidence="1">Multi-pass membrane protein</topology>
    </subcellularLocation>
    <subcellularLocation>
        <location evidence="8">Cell membrane</location>
        <topology evidence="8">Multi-pass membrane protein</topology>
    </subcellularLocation>
</comment>
<keyword evidence="4" id="KW-0997">Cell inner membrane</keyword>
<feature type="transmembrane region" description="Helical" evidence="8">
    <location>
        <begin position="466"/>
        <end position="483"/>
    </location>
</feature>
<evidence type="ECO:0000313" key="10">
    <source>
        <dbReference type="EMBL" id="QBP40691.1"/>
    </source>
</evidence>
<dbReference type="Gene3D" id="1.10.3720.10">
    <property type="entry name" value="MetI-like"/>
    <property type="match status" value="2"/>
</dbReference>
<feature type="transmembrane region" description="Helical" evidence="8">
    <location>
        <begin position="519"/>
        <end position="538"/>
    </location>
</feature>
<keyword evidence="3" id="KW-1003">Cell membrane</keyword>
<feature type="transmembrane region" description="Helical" evidence="8">
    <location>
        <begin position="56"/>
        <end position="79"/>
    </location>
</feature>
<feature type="transmembrane region" description="Helical" evidence="8">
    <location>
        <begin position="407"/>
        <end position="427"/>
    </location>
</feature>
<keyword evidence="11" id="KW-1185">Reference proteome</keyword>
<keyword evidence="5 8" id="KW-0812">Transmembrane</keyword>
<feature type="transmembrane region" description="Helical" evidence="8">
    <location>
        <begin position="91"/>
        <end position="111"/>
    </location>
</feature>
<dbReference type="RefSeq" id="WP_134209388.1">
    <property type="nucleotide sequence ID" value="NZ_CP038015.1"/>
</dbReference>
<dbReference type="GO" id="GO:0055085">
    <property type="term" value="P:transmembrane transport"/>
    <property type="evidence" value="ECO:0007669"/>
    <property type="project" value="InterPro"/>
</dbReference>
<dbReference type="Proteomes" id="UP000294292">
    <property type="component" value="Chromosome"/>
</dbReference>
<feature type="transmembrane region" description="Helical" evidence="8">
    <location>
        <begin position="144"/>
        <end position="163"/>
    </location>
</feature>
<name>A0A4P6ZWB8_9BACL</name>
<reference evidence="10 11" key="1">
    <citation type="submission" date="2019-03" db="EMBL/GenBank/DDBJ databases">
        <title>Complete genome sequence of Paenisporosarcina antarctica CGMCC 1.6503T.</title>
        <authorList>
            <person name="Rong J.-C."/>
            <person name="Chi N.-Y."/>
            <person name="Zhang Q.-F."/>
        </authorList>
    </citation>
    <scope>NUCLEOTIDE SEQUENCE [LARGE SCALE GENOMIC DNA]</scope>
    <source>
        <strain evidence="10 11">CGMCC 1.6503</strain>
    </source>
</reference>
<dbReference type="CDD" id="cd06261">
    <property type="entry name" value="TM_PBP2"/>
    <property type="match status" value="2"/>
</dbReference>
<dbReference type="Pfam" id="PF00528">
    <property type="entry name" value="BPD_transp_1"/>
    <property type="match status" value="2"/>
</dbReference>
<keyword evidence="7 8" id="KW-0472">Membrane</keyword>
<protein>
    <submittedName>
        <fullName evidence="10">Iron ABC transporter permease</fullName>
    </submittedName>
</protein>
<dbReference type="InterPro" id="IPR000515">
    <property type="entry name" value="MetI-like"/>
</dbReference>
<dbReference type="PANTHER" id="PTHR43357:SF3">
    <property type="entry name" value="FE(3+)-TRANSPORT SYSTEM PERMEASE PROTEIN FBPB 2"/>
    <property type="match status" value="1"/>
</dbReference>
<sequence>MQRKLANVNMWTVSAAIIMILLFLPNLTIVKGIFTPSNENWAHMKEFVMGSFIKTSFILISATAILTIVIGLSLAWIIVQYDFPLRRFLKWTLILPLSIPPFIGAYTYHGIVNYTGVVQTTLRDQFGMSLNQSYFDIMNLPGAIFIYTMFLYPYVYTITRIFLSQQSASLIESARMLGKGSWRTFFQVVVPISRVSVIGGASLVVLEVLNDYGVVKYFGIQTFTTAIFQSWFGLGDIETSIKLAASLMGFVIIILMIEKLLRGRRQYSYSTTKVRPLQLIQLKGLKAFLATSYGLIILSLGFFIPIAQLIDWTILTFGTIPMSEFMSYVKNSVLVAGITATVIIIFALIVGNFSRLVHGKVANLLPKLSILGYSIPGAVIAVAVVTAFIGLDRFLAPLYQLMGINKTLVLSVSLIMLISAYIIRFFAIGYNSIESGYDKIGTDFRDASRLLGVGLTKTFFKVDLPMLKGAIISGFLLIFIDILKEIPLTLILRPFNFDTLSTKAFQYASDEKIMEASQASLLIVGISALAIYIFYKFLEKERD</sequence>
<keyword evidence="2 8" id="KW-0813">Transport</keyword>
<dbReference type="EMBL" id="CP038015">
    <property type="protein sequence ID" value="QBP40691.1"/>
    <property type="molecule type" value="Genomic_DNA"/>
</dbReference>
<dbReference type="PANTHER" id="PTHR43357">
    <property type="entry name" value="INNER MEMBRANE ABC TRANSPORTER PERMEASE PROTEIN YDCV"/>
    <property type="match status" value="1"/>
</dbReference>
<accession>A0A4P6ZWB8</accession>
<dbReference type="KEGG" id="panc:E2636_05975"/>